<dbReference type="AlphaFoldDB" id="A0A223KMU7"/>
<name>A0A223KMU7_9BACI</name>
<evidence type="ECO:0000259" key="1">
    <source>
        <dbReference type="Pfam" id="PF07969"/>
    </source>
</evidence>
<dbReference type="Gene3D" id="3.20.20.140">
    <property type="entry name" value="Metal-dependent hydrolases"/>
    <property type="match status" value="1"/>
</dbReference>
<protein>
    <submittedName>
        <fullName evidence="2">Amidohydrolase</fullName>
    </submittedName>
</protein>
<evidence type="ECO:0000313" key="2">
    <source>
        <dbReference type="EMBL" id="AST90802.1"/>
    </source>
</evidence>
<reference evidence="2 3" key="1">
    <citation type="submission" date="2016-12" db="EMBL/GenBank/DDBJ databases">
        <title>The whole genome sequencing and assembly of Bacillus cohnii DSM 6307T strain.</title>
        <authorList>
            <person name="Lee Y.-J."/>
            <person name="Yi H."/>
            <person name="Bahn Y.-S."/>
            <person name="Kim J.F."/>
            <person name="Lee D.-W."/>
        </authorList>
    </citation>
    <scope>NUCLEOTIDE SEQUENCE [LARGE SCALE GENOMIC DNA]</scope>
    <source>
        <strain evidence="2 3">DSM 6307</strain>
    </source>
</reference>
<organism evidence="2 3">
    <name type="scientific">Sutcliffiella cohnii</name>
    <dbReference type="NCBI Taxonomy" id="33932"/>
    <lineage>
        <taxon>Bacteria</taxon>
        <taxon>Bacillati</taxon>
        <taxon>Bacillota</taxon>
        <taxon>Bacilli</taxon>
        <taxon>Bacillales</taxon>
        <taxon>Bacillaceae</taxon>
        <taxon>Sutcliffiella</taxon>
    </lineage>
</organism>
<dbReference type="InterPro" id="IPR032466">
    <property type="entry name" value="Metal_Hydrolase"/>
</dbReference>
<gene>
    <name evidence="2" type="ORF">BC6307_05635</name>
</gene>
<dbReference type="InterPro" id="IPR013108">
    <property type="entry name" value="Amidohydro_3"/>
</dbReference>
<dbReference type="KEGG" id="bcoh:BC6307_05635"/>
<dbReference type="Gene3D" id="2.30.40.10">
    <property type="entry name" value="Urease, subunit C, domain 1"/>
    <property type="match status" value="1"/>
</dbReference>
<dbReference type="InterPro" id="IPR011059">
    <property type="entry name" value="Metal-dep_hydrolase_composite"/>
</dbReference>
<dbReference type="Gene3D" id="3.10.310.70">
    <property type="match status" value="1"/>
</dbReference>
<accession>A0A223KMU7</accession>
<dbReference type="CDD" id="cd01300">
    <property type="entry name" value="YtcJ_like"/>
    <property type="match status" value="1"/>
</dbReference>
<dbReference type="PANTHER" id="PTHR22642">
    <property type="entry name" value="IMIDAZOLONEPROPIONASE"/>
    <property type="match status" value="1"/>
</dbReference>
<dbReference type="GO" id="GO:0016810">
    <property type="term" value="F:hydrolase activity, acting on carbon-nitrogen (but not peptide) bonds"/>
    <property type="evidence" value="ECO:0007669"/>
    <property type="project" value="InterPro"/>
</dbReference>
<dbReference type="Pfam" id="PF07969">
    <property type="entry name" value="Amidohydro_3"/>
    <property type="match status" value="1"/>
</dbReference>
<sequence length="540" mass="59942">MNNNYLFFNGEVITVDNNNAIKQAVFVKDNKIIATGTNEEVLALKDDQTELIDLEGKTLMPGFIDSHIHITMYGTNQLSVSCKSESVQTIDDLLTELKNSALHTEKGKWVRAWGFNDTTIADKRFPTLEELDNVSSDHPIMVIRACGHISAVNSYALRLAGIDKHTPNPEGGKIDKHANGELTGLLLENAHMNMFSIAAFSDEEIEKAHEIASNHFAEKGITSIHDATGYGLNNLRLLQQSTLSGTIKQRVYAMVGSLSDAHEIVKHINESGISTGLGNEKYRLGPVKLFLDGSSSGPTVWTREPYTSDPNNYGIHYYTQEEVDDLFIPAHKNGWQFTAHAQGDAAIDMLLNTIEKANELYPRKNTRHRIEHAGIATPDLVKRMKEQNVVPTPNPAFLHEYGDGYVKNYGERAYQMFPLNDYLKEGVPAAISSDCPVTDFTPIQGIHSAITRKSPSGEIIGGTQRVSLLDAIRMYTINGAYASFEENIKGSIEPGKLADLILFDRSLLNCETDELLDSAIEWTMIDGEFVYSKKNEVAYK</sequence>
<keyword evidence="2" id="KW-0378">Hydrolase</keyword>
<dbReference type="PANTHER" id="PTHR22642:SF2">
    <property type="entry name" value="PROTEIN LONG AFTER FAR-RED 3"/>
    <property type="match status" value="1"/>
</dbReference>
<dbReference type="EMBL" id="CP018866">
    <property type="protein sequence ID" value="AST90802.1"/>
    <property type="molecule type" value="Genomic_DNA"/>
</dbReference>
<evidence type="ECO:0000313" key="3">
    <source>
        <dbReference type="Proteomes" id="UP000215224"/>
    </source>
</evidence>
<dbReference type="STRING" id="1314751.GCA_001591425_04746"/>
<dbReference type="RefSeq" id="WP_066421334.1">
    <property type="nucleotide sequence ID" value="NZ_CP018866.1"/>
</dbReference>
<dbReference type="SUPFAM" id="SSF51338">
    <property type="entry name" value="Composite domain of metallo-dependent hydrolases"/>
    <property type="match status" value="1"/>
</dbReference>
<keyword evidence="3" id="KW-1185">Reference proteome</keyword>
<dbReference type="SUPFAM" id="SSF51556">
    <property type="entry name" value="Metallo-dependent hydrolases"/>
    <property type="match status" value="1"/>
</dbReference>
<dbReference type="InterPro" id="IPR033932">
    <property type="entry name" value="YtcJ-like"/>
</dbReference>
<proteinExistence type="predicted"/>
<dbReference type="Proteomes" id="UP000215224">
    <property type="component" value="Chromosome"/>
</dbReference>
<feature type="domain" description="Amidohydrolase 3" evidence="1">
    <location>
        <begin position="50"/>
        <end position="531"/>
    </location>
</feature>